<feature type="repeat" description="PPR" evidence="2">
    <location>
        <begin position="171"/>
        <end position="205"/>
    </location>
</feature>
<evidence type="ECO:0000256" key="1">
    <source>
        <dbReference type="ARBA" id="ARBA00022737"/>
    </source>
</evidence>
<evidence type="ECO:0000313" key="3">
    <source>
        <dbReference type="EMBL" id="CAJ1402613.1"/>
    </source>
</evidence>
<dbReference type="Pfam" id="PF13041">
    <property type="entry name" value="PPR_2"/>
    <property type="match status" value="1"/>
</dbReference>
<dbReference type="PANTHER" id="PTHR47447:SF17">
    <property type="entry name" value="OS12G0638900 PROTEIN"/>
    <property type="match status" value="1"/>
</dbReference>
<dbReference type="PANTHER" id="PTHR47447">
    <property type="entry name" value="OS03G0856100 PROTEIN"/>
    <property type="match status" value="1"/>
</dbReference>
<evidence type="ECO:0008006" key="5">
    <source>
        <dbReference type="Google" id="ProtNLM"/>
    </source>
</evidence>
<accession>A0AA36JCQ3</accession>
<dbReference type="AlphaFoldDB" id="A0AA36JCQ3"/>
<dbReference type="EMBL" id="CAUJNA010003461">
    <property type="protein sequence ID" value="CAJ1402613.1"/>
    <property type="molecule type" value="Genomic_DNA"/>
</dbReference>
<dbReference type="InterPro" id="IPR011990">
    <property type="entry name" value="TPR-like_helical_dom_sf"/>
</dbReference>
<dbReference type="PROSITE" id="PS51375">
    <property type="entry name" value="PPR"/>
    <property type="match status" value="1"/>
</dbReference>
<protein>
    <recommendedName>
        <fullName evidence="5">Pentatricopeptide repeat-containing protein, chloroplastic</fullName>
    </recommendedName>
</protein>
<dbReference type="Gene3D" id="1.25.40.10">
    <property type="entry name" value="Tetratricopeptide repeat domain"/>
    <property type="match status" value="2"/>
</dbReference>
<gene>
    <name evidence="3" type="ORF">EVOR1521_LOCUS25460</name>
</gene>
<name>A0AA36JCQ3_9DINO</name>
<comment type="caution">
    <text evidence="3">The sequence shown here is derived from an EMBL/GenBank/DDBJ whole genome shotgun (WGS) entry which is preliminary data.</text>
</comment>
<organism evidence="3 4">
    <name type="scientific">Effrenium voratum</name>
    <dbReference type="NCBI Taxonomy" id="2562239"/>
    <lineage>
        <taxon>Eukaryota</taxon>
        <taxon>Sar</taxon>
        <taxon>Alveolata</taxon>
        <taxon>Dinophyceae</taxon>
        <taxon>Suessiales</taxon>
        <taxon>Symbiodiniaceae</taxon>
        <taxon>Effrenium</taxon>
    </lineage>
</organism>
<evidence type="ECO:0000313" key="4">
    <source>
        <dbReference type="Proteomes" id="UP001178507"/>
    </source>
</evidence>
<keyword evidence="1" id="KW-0677">Repeat</keyword>
<reference evidence="3" key="1">
    <citation type="submission" date="2023-08" db="EMBL/GenBank/DDBJ databases">
        <authorList>
            <person name="Chen Y."/>
            <person name="Shah S."/>
            <person name="Dougan E. K."/>
            <person name="Thang M."/>
            <person name="Chan C."/>
        </authorList>
    </citation>
    <scope>NUCLEOTIDE SEQUENCE</scope>
</reference>
<proteinExistence type="predicted"/>
<dbReference type="Proteomes" id="UP001178507">
    <property type="component" value="Unassembled WGS sequence"/>
</dbReference>
<sequence length="368" mass="40207">MPEPCSWRRGGVQRGHQRGREVRAMAAGAYAAASCVLWREAVWLVAKPKSEVAITACQRCSQWQEALSLRRTSVLAYNSCIAAAQQGHQWPAAWWLLKQIWQVSLEPTAASVTAISGRYGAWRSAAKMLDLEVSLNTVAFNSILSCCADATLPSLSVELLRSMRKRSLAANVISYNIAIRACEKSGAWQLALHLLTEMTRSQLLPDLVSVNSAISACDAAANWQLALRLLHSARGLQPDAISLGAAVSAAAGAKQWRAALGLLVGQVPNLITSNSAASGLESGQWQLALRILELETPDLVTFNCVLRSLGQHWRMSLRLLQQMQQADMADLVSFNAAALSCERFSQSRRLRHMLQHVAQSLQSVLQWG</sequence>
<dbReference type="Pfam" id="PF01535">
    <property type="entry name" value="PPR"/>
    <property type="match status" value="1"/>
</dbReference>
<keyword evidence="4" id="KW-1185">Reference proteome</keyword>
<evidence type="ECO:0000256" key="2">
    <source>
        <dbReference type="PROSITE-ProRule" id="PRU00708"/>
    </source>
</evidence>
<dbReference type="InterPro" id="IPR002885">
    <property type="entry name" value="PPR_rpt"/>
</dbReference>